<keyword evidence="4" id="KW-0804">Transcription</keyword>
<organism evidence="7 8">
    <name type="scientific">Kribbella antibiotica</name>
    <dbReference type="NCBI Taxonomy" id="190195"/>
    <lineage>
        <taxon>Bacteria</taxon>
        <taxon>Bacillati</taxon>
        <taxon>Actinomycetota</taxon>
        <taxon>Actinomycetes</taxon>
        <taxon>Propionibacteriales</taxon>
        <taxon>Kribbellaceae</taxon>
        <taxon>Kribbella</taxon>
    </lineage>
</organism>
<dbReference type="Gene3D" id="3.40.190.10">
    <property type="entry name" value="Periplasmic binding protein-like II"/>
    <property type="match status" value="2"/>
</dbReference>
<dbReference type="AlphaFoldDB" id="A0A4R4ZLW0"/>
<dbReference type="InterPro" id="IPR036388">
    <property type="entry name" value="WH-like_DNA-bd_sf"/>
</dbReference>
<dbReference type="PANTHER" id="PTHR30118:SF15">
    <property type="entry name" value="TRANSCRIPTIONAL REGULATORY PROTEIN"/>
    <property type="match status" value="1"/>
</dbReference>
<sequence length="327" mass="36035">MARSDLRNVDLNAHGPLHALLTERSVTLAAERLSVSQATVRVSLRKLRRLLDDPLLVRRGRQMTLTPLAEVLLPQVEEVLVLVRRLLSSAAVFDPATSRRSFIIAAGDYPLLVLIRPLLHQWDTVAPSIRINVVPMSVGQQGLLYSARCDLLLWPPAVALAEMVAFPSAVLLSDEFVGVVSADHPEVGEYLTEEQLATLPSIRVDGPTPLPLNDRLCNVVTTTETFTGAAHMVPGTRLFVLVPRGVFDSFGAGIGLRAVPLEGPAVPAIESMYWHPLLTEDPSHRWLRTSLLRLAADQDQTKDSNHQRDDPRLHTPVGSNQLERWSP</sequence>
<dbReference type="InterPro" id="IPR050389">
    <property type="entry name" value="LysR-type_TF"/>
</dbReference>
<feature type="region of interest" description="Disordered" evidence="5">
    <location>
        <begin position="297"/>
        <end position="327"/>
    </location>
</feature>
<keyword evidence="8" id="KW-1185">Reference proteome</keyword>
<evidence type="ECO:0000256" key="5">
    <source>
        <dbReference type="SAM" id="MobiDB-lite"/>
    </source>
</evidence>
<protein>
    <submittedName>
        <fullName evidence="7">LysR family transcriptional regulator</fullName>
    </submittedName>
</protein>
<dbReference type="OrthoDB" id="8717159at2"/>
<dbReference type="Pfam" id="PF03466">
    <property type="entry name" value="LysR_substrate"/>
    <property type="match status" value="1"/>
</dbReference>
<evidence type="ECO:0000313" key="7">
    <source>
        <dbReference type="EMBL" id="TDD58874.1"/>
    </source>
</evidence>
<dbReference type="SUPFAM" id="SSF46785">
    <property type="entry name" value="Winged helix' DNA-binding domain"/>
    <property type="match status" value="1"/>
</dbReference>
<reference evidence="7 8" key="1">
    <citation type="submission" date="2019-03" db="EMBL/GenBank/DDBJ databases">
        <title>Draft genome sequences of novel Actinobacteria.</title>
        <authorList>
            <person name="Sahin N."/>
            <person name="Ay H."/>
            <person name="Saygin H."/>
        </authorList>
    </citation>
    <scope>NUCLEOTIDE SEQUENCE [LARGE SCALE GENOMIC DNA]</scope>
    <source>
        <strain evidence="7 8">JCM 13523</strain>
    </source>
</reference>
<dbReference type="InterPro" id="IPR005119">
    <property type="entry name" value="LysR_subst-bd"/>
</dbReference>
<evidence type="ECO:0000256" key="4">
    <source>
        <dbReference type="ARBA" id="ARBA00023163"/>
    </source>
</evidence>
<evidence type="ECO:0000256" key="1">
    <source>
        <dbReference type="ARBA" id="ARBA00009437"/>
    </source>
</evidence>
<dbReference type="RefSeq" id="WP_132168611.1">
    <property type="nucleotide sequence ID" value="NZ_SMKX01000044.1"/>
</dbReference>
<dbReference type="InterPro" id="IPR036390">
    <property type="entry name" value="WH_DNA-bd_sf"/>
</dbReference>
<accession>A0A4R4ZLW0</accession>
<dbReference type="Proteomes" id="UP000295124">
    <property type="component" value="Unassembled WGS sequence"/>
</dbReference>
<dbReference type="EMBL" id="SMKX01000044">
    <property type="protein sequence ID" value="TDD58874.1"/>
    <property type="molecule type" value="Genomic_DNA"/>
</dbReference>
<name>A0A4R4ZLW0_9ACTN</name>
<dbReference type="PANTHER" id="PTHR30118">
    <property type="entry name" value="HTH-TYPE TRANSCRIPTIONAL REGULATOR LEUO-RELATED"/>
    <property type="match status" value="1"/>
</dbReference>
<dbReference type="PROSITE" id="PS50931">
    <property type="entry name" value="HTH_LYSR"/>
    <property type="match status" value="1"/>
</dbReference>
<dbReference type="Gene3D" id="1.10.10.10">
    <property type="entry name" value="Winged helix-like DNA-binding domain superfamily/Winged helix DNA-binding domain"/>
    <property type="match status" value="1"/>
</dbReference>
<dbReference type="Pfam" id="PF00126">
    <property type="entry name" value="HTH_1"/>
    <property type="match status" value="1"/>
</dbReference>
<keyword evidence="2" id="KW-0805">Transcription regulation</keyword>
<evidence type="ECO:0000259" key="6">
    <source>
        <dbReference type="PROSITE" id="PS50931"/>
    </source>
</evidence>
<evidence type="ECO:0000256" key="2">
    <source>
        <dbReference type="ARBA" id="ARBA00023015"/>
    </source>
</evidence>
<evidence type="ECO:0000313" key="8">
    <source>
        <dbReference type="Proteomes" id="UP000295124"/>
    </source>
</evidence>
<feature type="compositionally biased region" description="Basic and acidic residues" evidence="5">
    <location>
        <begin position="299"/>
        <end position="313"/>
    </location>
</feature>
<dbReference type="GO" id="GO:0003700">
    <property type="term" value="F:DNA-binding transcription factor activity"/>
    <property type="evidence" value="ECO:0007669"/>
    <property type="project" value="InterPro"/>
</dbReference>
<evidence type="ECO:0000256" key="3">
    <source>
        <dbReference type="ARBA" id="ARBA00023125"/>
    </source>
</evidence>
<comment type="similarity">
    <text evidence="1">Belongs to the LysR transcriptional regulatory family.</text>
</comment>
<comment type="caution">
    <text evidence="7">The sequence shown here is derived from an EMBL/GenBank/DDBJ whole genome shotgun (WGS) entry which is preliminary data.</text>
</comment>
<dbReference type="GO" id="GO:0003677">
    <property type="term" value="F:DNA binding"/>
    <property type="evidence" value="ECO:0007669"/>
    <property type="project" value="UniProtKB-KW"/>
</dbReference>
<dbReference type="SUPFAM" id="SSF53850">
    <property type="entry name" value="Periplasmic binding protein-like II"/>
    <property type="match status" value="1"/>
</dbReference>
<feature type="domain" description="HTH lysR-type" evidence="6">
    <location>
        <begin position="17"/>
        <end position="66"/>
    </location>
</feature>
<gene>
    <name evidence="7" type="ORF">E1263_17530</name>
</gene>
<proteinExistence type="inferred from homology"/>
<keyword evidence="3" id="KW-0238">DNA-binding</keyword>
<dbReference type="InterPro" id="IPR000847">
    <property type="entry name" value="LysR_HTH_N"/>
</dbReference>
<feature type="compositionally biased region" description="Polar residues" evidence="5">
    <location>
        <begin position="317"/>
        <end position="327"/>
    </location>
</feature>